<evidence type="ECO:0000313" key="2">
    <source>
        <dbReference type="EMBL" id="QBD77586.1"/>
    </source>
</evidence>
<accession>A0A4P6JRZ0</accession>
<dbReference type="Pfam" id="PF20254">
    <property type="entry name" value="DMFA2_C"/>
    <property type="match status" value="1"/>
</dbReference>
<dbReference type="KEGG" id="kbs:EPA93_16945"/>
<name>A0A4P6JRZ0_KTERU</name>
<gene>
    <name evidence="2" type="ORF">EPA93_16945</name>
</gene>
<protein>
    <recommendedName>
        <fullName evidence="1">N,N-dimethylformamidase beta subunit-like C-terminal domain-containing protein</fullName>
    </recommendedName>
</protein>
<organism evidence="2 3">
    <name type="scientific">Ktedonosporobacter rubrisoli</name>
    <dbReference type="NCBI Taxonomy" id="2509675"/>
    <lineage>
        <taxon>Bacteria</taxon>
        <taxon>Bacillati</taxon>
        <taxon>Chloroflexota</taxon>
        <taxon>Ktedonobacteria</taxon>
        <taxon>Ktedonobacterales</taxon>
        <taxon>Ktedonosporobacteraceae</taxon>
        <taxon>Ktedonosporobacter</taxon>
    </lineage>
</organism>
<dbReference type="OrthoDB" id="505641at2"/>
<proteinExistence type="predicted"/>
<dbReference type="RefSeq" id="WP_129888641.1">
    <property type="nucleotide sequence ID" value="NZ_CP035758.1"/>
</dbReference>
<evidence type="ECO:0000259" key="1">
    <source>
        <dbReference type="Pfam" id="PF20254"/>
    </source>
</evidence>
<dbReference type="Proteomes" id="UP000290365">
    <property type="component" value="Chromosome"/>
</dbReference>
<dbReference type="EMBL" id="CP035758">
    <property type="protein sequence ID" value="QBD77586.1"/>
    <property type="molecule type" value="Genomic_DNA"/>
</dbReference>
<dbReference type="InterPro" id="IPR046540">
    <property type="entry name" value="DMFA2_C"/>
</dbReference>
<sequence length="537" mass="59669">MRRRSVLALIASGIAAGAALVVAKFVPGPKQQELELPKITVPTVTEQNPIVAENSLVGTIAWMIPAGHEATTQIQAYVGARSVAPGQKLTFYVSTKKAGTPYTLAIYRMGWYQGSGARLMFSTKLEGQAQGYYDAKNFKLIDCPTHFYDPETGLLEARWKPSYNLTIPQDWMTGVYLVKLTDDAGWQTYTTFNVLGNTNAPYVVVTADTTYAAYNNWGGQSLYPDSSRNHISAAKVSFDRPSALQEGSDQVLVFEANIIRWLEREGYNVSYISNIDLHTNPQLLLRHKAYLSIGHDEYWTKEMREGVEAARDRGVGLAFLEANACYWQIRFEPSTRGVPNQTVVCYKVLSPDNMATDSGGVTRFGLTRDPLYGIDNSRVTSLWRDPVVGRPENSMIGIMYSDYNSKLRGAAWKLDPEITSPFLKDTGLQPGQHFDFGLVGYEWDKVFNNGHTPSTLRVLATSHTLSIEGTQDTSNTAYYVAPSGALVFASGSIYWTAALDSYRYDRTLLGTKDAQVVPEIQQFMKNIMAGLVQRHTL</sequence>
<reference evidence="2 3" key="1">
    <citation type="submission" date="2019-01" db="EMBL/GenBank/DDBJ databases">
        <title>Ktedonosporobacter rubrisoli SCAWS-G2.</title>
        <authorList>
            <person name="Huang Y."/>
            <person name="Yan B."/>
        </authorList>
    </citation>
    <scope>NUCLEOTIDE SEQUENCE [LARGE SCALE GENOMIC DNA]</scope>
    <source>
        <strain evidence="2 3">SCAWS-G2</strain>
    </source>
</reference>
<keyword evidence="3" id="KW-1185">Reference proteome</keyword>
<evidence type="ECO:0000313" key="3">
    <source>
        <dbReference type="Proteomes" id="UP000290365"/>
    </source>
</evidence>
<dbReference type="AlphaFoldDB" id="A0A4P6JRZ0"/>
<feature type="domain" description="N,N-dimethylformamidase beta subunit-like C-terminal" evidence="1">
    <location>
        <begin position="103"/>
        <end position="502"/>
    </location>
</feature>